<dbReference type="GO" id="GO:0042802">
    <property type="term" value="F:identical protein binding"/>
    <property type="evidence" value="ECO:0007669"/>
    <property type="project" value="TreeGrafter"/>
</dbReference>
<dbReference type="InterPro" id="IPR036890">
    <property type="entry name" value="HATPase_C_sf"/>
</dbReference>
<feature type="transmembrane region" description="Helical" evidence="1">
    <location>
        <begin position="6"/>
        <end position="27"/>
    </location>
</feature>
<comment type="caution">
    <text evidence="3">The sequence shown here is derived from an EMBL/GenBank/DDBJ whole genome shotgun (WGS) entry which is preliminary data.</text>
</comment>
<reference evidence="3" key="2">
    <citation type="journal article" date="2021" name="PeerJ">
        <title>Extensive microbial diversity within the chicken gut microbiome revealed by metagenomics and culture.</title>
        <authorList>
            <person name="Gilroy R."/>
            <person name="Ravi A."/>
            <person name="Getino M."/>
            <person name="Pursley I."/>
            <person name="Horton D.L."/>
            <person name="Alikhan N.F."/>
            <person name="Baker D."/>
            <person name="Gharbi K."/>
            <person name="Hall N."/>
            <person name="Watson M."/>
            <person name="Adriaenssens E.M."/>
            <person name="Foster-Nyarko E."/>
            <person name="Jarju S."/>
            <person name="Secka A."/>
            <person name="Antonio M."/>
            <person name="Oren A."/>
            <person name="Chaudhuri R.R."/>
            <person name="La Ragione R."/>
            <person name="Hildebrand F."/>
            <person name="Pallen M.J."/>
        </authorList>
    </citation>
    <scope>NUCLEOTIDE SEQUENCE</scope>
    <source>
        <strain evidence="3">ChiSjej3B21-11622</strain>
    </source>
</reference>
<feature type="transmembrane region" description="Helical" evidence="1">
    <location>
        <begin position="161"/>
        <end position="181"/>
    </location>
</feature>
<dbReference type="PANTHER" id="PTHR40448">
    <property type="entry name" value="TWO-COMPONENT SENSOR HISTIDINE KINASE"/>
    <property type="match status" value="1"/>
</dbReference>
<proteinExistence type="predicted"/>
<organism evidence="3 4">
    <name type="scientific">Candidatus Limivivens merdigallinarum</name>
    <dbReference type="NCBI Taxonomy" id="2840859"/>
    <lineage>
        <taxon>Bacteria</taxon>
        <taxon>Bacillati</taxon>
        <taxon>Bacillota</taxon>
        <taxon>Clostridia</taxon>
        <taxon>Lachnospirales</taxon>
        <taxon>Lachnospiraceae</taxon>
        <taxon>Lachnospiraceae incertae sedis</taxon>
        <taxon>Candidatus Limivivens</taxon>
    </lineage>
</organism>
<dbReference type="SUPFAM" id="SSF55874">
    <property type="entry name" value="ATPase domain of HSP90 chaperone/DNA topoisomerase II/histidine kinase"/>
    <property type="match status" value="1"/>
</dbReference>
<dbReference type="Pfam" id="PF14501">
    <property type="entry name" value="HATPase_c_5"/>
    <property type="match status" value="1"/>
</dbReference>
<sequence>MDPMMRFYLVYMGSSFFTEMAFFILTLSLLDYPLPWKKMIVSSILLDVTAGSVVFLLAFYSNGDWGITFWADLFGLTVNTAAILLLYERELCRGITASCIGYFCYYQIYTGSLVISGKFAFASILAAGLCVVLCFGLGKLFRKLRVSDGLEYFSRKRSTKIFLLAAALLLSESYYGYMLLSNWLSGIMEMMPYQTWLLTALFLMLLLYLTFYTRHRQREELQEMVLLQQQMYIGSLEELQKEVRMYRHDYKNVISGMMLKAKEGDTDGVLEFLKDTAENFDDSVGRQIQQTTQIANLCQAELKSLVLSKMAKMQELGIRCQLEVMHPVEEIAMNPLDLNRCVGILVDNAIEAVSGQRDGSVTLIFSRQEECLTILVGNTIRQEVDVRKIFQEGYSSKGNDRGLGLASLERILKKYRNVASMTRVHGREFVQELKIS</sequence>
<gene>
    <name evidence="3" type="ORF">IAB26_01645</name>
</gene>
<evidence type="ECO:0000313" key="3">
    <source>
        <dbReference type="EMBL" id="HIQ95243.1"/>
    </source>
</evidence>
<feature type="domain" description="Sensor histidine kinase NatK-like C-terminal" evidence="2">
    <location>
        <begin position="333"/>
        <end position="435"/>
    </location>
</feature>
<evidence type="ECO:0000256" key="1">
    <source>
        <dbReference type="SAM" id="Phobius"/>
    </source>
</evidence>
<feature type="transmembrane region" description="Helical" evidence="1">
    <location>
        <begin position="94"/>
        <end position="115"/>
    </location>
</feature>
<reference evidence="3" key="1">
    <citation type="submission" date="2020-10" db="EMBL/GenBank/DDBJ databases">
        <authorList>
            <person name="Gilroy R."/>
        </authorList>
    </citation>
    <scope>NUCLEOTIDE SEQUENCE</scope>
    <source>
        <strain evidence="3">ChiSjej3B21-11622</strain>
    </source>
</reference>
<accession>A0A9D0ZTB8</accession>
<keyword evidence="1" id="KW-1133">Transmembrane helix</keyword>
<dbReference type="Proteomes" id="UP000886886">
    <property type="component" value="Unassembled WGS sequence"/>
</dbReference>
<dbReference type="InterPro" id="IPR032834">
    <property type="entry name" value="NatK-like_C"/>
</dbReference>
<evidence type="ECO:0000313" key="4">
    <source>
        <dbReference type="Proteomes" id="UP000886886"/>
    </source>
</evidence>
<name>A0A9D0ZTB8_9FIRM</name>
<keyword evidence="1" id="KW-0812">Transmembrane</keyword>
<feature type="transmembrane region" description="Helical" evidence="1">
    <location>
        <begin position="67"/>
        <end position="87"/>
    </location>
</feature>
<feature type="transmembrane region" description="Helical" evidence="1">
    <location>
        <begin position="121"/>
        <end position="141"/>
    </location>
</feature>
<dbReference type="AlphaFoldDB" id="A0A9D0ZTB8"/>
<dbReference type="Gene3D" id="3.30.565.10">
    <property type="entry name" value="Histidine kinase-like ATPase, C-terminal domain"/>
    <property type="match status" value="1"/>
</dbReference>
<dbReference type="EMBL" id="DVFT01000022">
    <property type="protein sequence ID" value="HIQ95243.1"/>
    <property type="molecule type" value="Genomic_DNA"/>
</dbReference>
<keyword evidence="1" id="KW-0472">Membrane</keyword>
<dbReference type="PANTHER" id="PTHR40448:SF1">
    <property type="entry name" value="TWO-COMPONENT SENSOR HISTIDINE KINASE"/>
    <property type="match status" value="1"/>
</dbReference>
<protein>
    <submittedName>
        <fullName evidence="3">GHKL domain-containing protein</fullName>
    </submittedName>
</protein>
<evidence type="ECO:0000259" key="2">
    <source>
        <dbReference type="Pfam" id="PF14501"/>
    </source>
</evidence>
<feature type="transmembrane region" description="Helical" evidence="1">
    <location>
        <begin position="193"/>
        <end position="212"/>
    </location>
</feature>